<evidence type="ECO:0000256" key="2">
    <source>
        <dbReference type="SAM" id="SignalP"/>
    </source>
</evidence>
<evidence type="ECO:0008006" key="5">
    <source>
        <dbReference type="Google" id="ProtNLM"/>
    </source>
</evidence>
<accession>A0A5B2X007</accession>
<gene>
    <name evidence="3" type="ORF">F0L68_27020</name>
</gene>
<reference evidence="3 4" key="1">
    <citation type="submission" date="2019-09" db="EMBL/GenBank/DDBJ databases">
        <title>Goodfellowia gen. nov., a new genus of the Pseudonocardineae related to Actinoalloteichus, containing Goodfellowia coeruleoviolacea gen. nov., comb. nov. gen. nov., comb. nov.</title>
        <authorList>
            <person name="Labeda D."/>
        </authorList>
    </citation>
    <scope>NUCLEOTIDE SEQUENCE [LARGE SCALE GENOMIC DNA]</scope>
    <source>
        <strain evidence="3 4">AN110305</strain>
    </source>
</reference>
<protein>
    <recommendedName>
        <fullName evidence="5">Small secreted domain</fullName>
    </recommendedName>
</protein>
<organism evidence="3 4">
    <name type="scientific">Solihabitans fulvus</name>
    <dbReference type="NCBI Taxonomy" id="1892852"/>
    <lineage>
        <taxon>Bacteria</taxon>
        <taxon>Bacillati</taxon>
        <taxon>Actinomycetota</taxon>
        <taxon>Actinomycetes</taxon>
        <taxon>Pseudonocardiales</taxon>
        <taxon>Pseudonocardiaceae</taxon>
        <taxon>Solihabitans</taxon>
    </lineage>
</organism>
<dbReference type="EMBL" id="VUOB01000053">
    <property type="protein sequence ID" value="KAA2256099.1"/>
    <property type="molecule type" value="Genomic_DNA"/>
</dbReference>
<dbReference type="AlphaFoldDB" id="A0A5B2X007"/>
<sequence length="108" mass="10293">MTMLGASVAAALLASPAAQGTPLSDTGNGAGQGAASLTGPIMIPIEANRLGEGAGQGAAENAAQHVNANVCDVSAAVFGATPPVGPKSSDCTDAATAGPLVETIEPRP</sequence>
<keyword evidence="2" id="KW-0732">Signal</keyword>
<comment type="caution">
    <text evidence="3">The sequence shown here is derived from an EMBL/GenBank/DDBJ whole genome shotgun (WGS) entry which is preliminary data.</text>
</comment>
<dbReference type="Proteomes" id="UP000323454">
    <property type="component" value="Unassembled WGS sequence"/>
</dbReference>
<feature type="signal peptide" evidence="2">
    <location>
        <begin position="1"/>
        <end position="20"/>
    </location>
</feature>
<keyword evidence="4" id="KW-1185">Reference proteome</keyword>
<reference evidence="3 4" key="2">
    <citation type="submission" date="2019-09" db="EMBL/GenBank/DDBJ databases">
        <authorList>
            <person name="Jin C."/>
        </authorList>
    </citation>
    <scope>NUCLEOTIDE SEQUENCE [LARGE SCALE GENOMIC DNA]</scope>
    <source>
        <strain evidence="3 4">AN110305</strain>
    </source>
</reference>
<evidence type="ECO:0000313" key="4">
    <source>
        <dbReference type="Proteomes" id="UP000323454"/>
    </source>
</evidence>
<proteinExistence type="predicted"/>
<evidence type="ECO:0000256" key="1">
    <source>
        <dbReference type="SAM" id="MobiDB-lite"/>
    </source>
</evidence>
<feature type="chain" id="PRO_5023004416" description="Small secreted domain" evidence="2">
    <location>
        <begin position="21"/>
        <end position="108"/>
    </location>
</feature>
<dbReference type="RefSeq" id="WP_188316856.1">
    <property type="nucleotide sequence ID" value="NZ_VUOB01000053.1"/>
</dbReference>
<evidence type="ECO:0000313" key="3">
    <source>
        <dbReference type="EMBL" id="KAA2256099.1"/>
    </source>
</evidence>
<feature type="region of interest" description="Disordered" evidence="1">
    <location>
        <begin position="83"/>
        <end position="108"/>
    </location>
</feature>
<name>A0A5B2X007_9PSEU</name>